<organism evidence="6 7">
    <name type="scientific">Dickeya aquatica</name>
    <dbReference type="NCBI Taxonomy" id="1401087"/>
    <lineage>
        <taxon>Bacteria</taxon>
        <taxon>Pseudomonadati</taxon>
        <taxon>Pseudomonadota</taxon>
        <taxon>Gammaproteobacteria</taxon>
        <taxon>Enterobacterales</taxon>
        <taxon>Pectobacteriaceae</taxon>
        <taxon>Dickeya</taxon>
    </lineage>
</organism>
<dbReference type="Gene3D" id="3.30.470.20">
    <property type="entry name" value="ATP-grasp fold, B domain"/>
    <property type="match status" value="1"/>
</dbReference>
<protein>
    <recommendedName>
        <fullName evidence="5">ATP-grasp domain-containing protein</fullName>
    </recommendedName>
</protein>
<dbReference type="PANTHER" id="PTHR43585">
    <property type="entry name" value="FUMIPYRROLE BIOSYNTHESIS PROTEIN C"/>
    <property type="match status" value="1"/>
</dbReference>
<dbReference type="EMBL" id="LT615367">
    <property type="protein sequence ID" value="SLM62737.1"/>
    <property type="molecule type" value="Genomic_DNA"/>
</dbReference>
<dbReference type="PANTHER" id="PTHR43585:SF2">
    <property type="entry name" value="ATP-GRASP ENZYME FSQD"/>
    <property type="match status" value="1"/>
</dbReference>
<feature type="domain" description="ATP-grasp" evidence="5">
    <location>
        <begin position="113"/>
        <end position="312"/>
    </location>
</feature>
<dbReference type="Pfam" id="PF13535">
    <property type="entry name" value="ATP-grasp_4"/>
    <property type="match status" value="1"/>
</dbReference>
<evidence type="ECO:0000256" key="1">
    <source>
        <dbReference type="ARBA" id="ARBA00022598"/>
    </source>
</evidence>
<keyword evidence="7" id="KW-1185">Reference proteome</keyword>
<accession>A0A375A9S1</accession>
<gene>
    <name evidence="6" type="ORF">DAQ1742_01800</name>
</gene>
<dbReference type="SUPFAM" id="SSF56059">
    <property type="entry name" value="Glutathione synthetase ATP-binding domain-like"/>
    <property type="match status" value="1"/>
</dbReference>
<dbReference type="NCBIfam" id="NF005543">
    <property type="entry name" value="PRK07206.1"/>
    <property type="match status" value="1"/>
</dbReference>
<proteinExistence type="predicted"/>
<dbReference type="GO" id="GO:0046872">
    <property type="term" value="F:metal ion binding"/>
    <property type="evidence" value="ECO:0007669"/>
    <property type="project" value="InterPro"/>
</dbReference>
<reference evidence="6 7" key="1">
    <citation type="submission" date="2016-09" db="EMBL/GenBank/DDBJ databases">
        <authorList>
            <person name="Reverchon S."/>
            <person name="Nasser W."/>
            <person name="Leonard S."/>
            <person name="Brochier C."/>
            <person name="Duprey A."/>
        </authorList>
    </citation>
    <scope>NUCLEOTIDE SEQUENCE [LARGE SCALE GENOMIC DNA]</scope>
    <source>
        <strain evidence="6 7">174/2</strain>
    </source>
</reference>
<dbReference type="InterPro" id="IPR011761">
    <property type="entry name" value="ATP-grasp"/>
</dbReference>
<dbReference type="KEGG" id="daq:DAQ1742_01800"/>
<dbReference type="AlphaFoldDB" id="A0A375A9S1"/>
<evidence type="ECO:0000313" key="7">
    <source>
        <dbReference type="Proteomes" id="UP000294820"/>
    </source>
</evidence>
<dbReference type="RefSeq" id="WP_035342595.1">
    <property type="nucleotide sequence ID" value="NZ_LT615367.1"/>
</dbReference>
<dbReference type="PROSITE" id="PS50975">
    <property type="entry name" value="ATP_GRASP"/>
    <property type="match status" value="1"/>
</dbReference>
<evidence type="ECO:0000259" key="5">
    <source>
        <dbReference type="PROSITE" id="PS50975"/>
    </source>
</evidence>
<evidence type="ECO:0000256" key="4">
    <source>
        <dbReference type="PROSITE-ProRule" id="PRU00409"/>
    </source>
</evidence>
<dbReference type="GO" id="GO:0016874">
    <property type="term" value="F:ligase activity"/>
    <property type="evidence" value="ECO:0007669"/>
    <property type="project" value="UniProtKB-KW"/>
</dbReference>
<sequence>MPKYCVVVDGFGSGQYIAPKLIELGYHCIHITALQGDMPFASYKIDSTQYDVELVYNGDIDNVVVALKPYDIIAVLPGIDSGVALADQLADKLTLKQNNPATSRDRLDKYHSHLKLKENNLPHASGKLVSSEEDLIGWFDGQDAQSIIVKPPKSTGGINVYECKSHSQLVEAFHKVQSQSRVIGISNDGVLAQELLKGVEYIVDSVSFAGKHYITDIWRSDKLDVKDGNYVYEKTTLLPAQGDIQDKLVAYHKLVLDALGLTFGPCHNEIMLTEKGPVLIEMNPRPAGGNIPDITQACTGKGQIGWIDSLCHFLESGVAPKDELYTLHKIGMIVPFISHVSGKLTSFKNIDKVKSLNSFYKLHLFKEIGSNINVTKDMFTIPGAANLVHEESEVINKEYYFIRDLEHEGLFDVC</sequence>
<evidence type="ECO:0000313" key="6">
    <source>
        <dbReference type="EMBL" id="SLM62737.1"/>
    </source>
</evidence>
<keyword evidence="1" id="KW-0436">Ligase</keyword>
<keyword evidence="3 4" id="KW-0067">ATP-binding</keyword>
<dbReference type="InterPro" id="IPR052032">
    <property type="entry name" value="ATP-dep_AA_Ligase"/>
</dbReference>
<dbReference type="GO" id="GO:0005524">
    <property type="term" value="F:ATP binding"/>
    <property type="evidence" value="ECO:0007669"/>
    <property type="project" value="UniProtKB-UniRule"/>
</dbReference>
<evidence type="ECO:0000256" key="2">
    <source>
        <dbReference type="ARBA" id="ARBA00022741"/>
    </source>
</evidence>
<evidence type="ECO:0000256" key="3">
    <source>
        <dbReference type="ARBA" id="ARBA00022840"/>
    </source>
</evidence>
<name>A0A375A9S1_9GAMM</name>
<dbReference type="Proteomes" id="UP000294820">
    <property type="component" value="Chromosome 1"/>
</dbReference>
<keyword evidence="2 4" id="KW-0547">Nucleotide-binding</keyword>